<dbReference type="SUPFAM" id="SSF158745">
    <property type="entry name" value="LanC-like"/>
    <property type="match status" value="1"/>
</dbReference>
<evidence type="ECO:0000313" key="3">
    <source>
        <dbReference type="Proteomes" id="UP000034189"/>
    </source>
</evidence>
<dbReference type="RefSeq" id="WP_025696257.1">
    <property type="nucleotide sequence ID" value="NZ_ASQQ01000437.1"/>
</dbReference>
<dbReference type="PATRIC" id="fig|1333534.5.peg.3185"/>
<dbReference type="HOGENOM" id="CLU_049438_0_1_9"/>
<dbReference type="InterPro" id="IPR033889">
    <property type="entry name" value="LanC"/>
</dbReference>
<dbReference type="Pfam" id="PF05147">
    <property type="entry name" value="LANC_like"/>
    <property type="match status" value="1"/>
</dbReference>
<keyword evidence="1" id="KW-0862">Zinc</keyword>
<protein>
    <recommendedName>
        <fullName evidence="4">Lantibiotic biosynthesis protein</fullName>
    </recommendedName>
</protein>
<evidence type="ECO:0000256" key="1">
    <source>
        <dbReference type="PIRSR" id="PIRSR607822-1"/>
    </source>
</evidence>
<dbReference type="InterPro" id="IPR007822">
    <property type="entry name" value="LANC-like"/>
</dbReference>
<proteinExistence type="predicted"/>
<organism evidence="2 3">
    <name type="scientific">Paenibacillus durus ATCC 35681</name>
    <dbReference type="NCBI Taxonomy" id="1333534"/>
    <lineage>
        <taxon>Bacteria</taxon>
        <taxon>Bacillati</taxon>
        <taxon>Bacillota</taxon>
        <taxon>Bacilli</taxon>
        <taxon>Bacillales</taxon>
        <taxon>Paenibacillaceae</taxon>
        <taxon>Paenibacillus</taxon>
    </lineage>
</organism>
<dbReference type="OrthoDB" id="1882482at2"/>
<dbReference type="PRINTS" id="PR01955">
    <property type="entry name" value="LANCFRANKIA"/>
</dbReference>
<feature type="binding site" evidence="1">
    <location>
        <position position="361"/>
    </location>
    <ligand>
        <name>Zn(2+)</name>
        <dbReference type="ChEBI" id="CHEBI:29105"/>
    </ligand>
</feature>
<dbReference type="SMART" id="SM01260">
    <property type="entry name" value="LANC_like"/>
    <property type="match status" value="1"/>
</dbReference>
<dbReference type="EMBL" id="CP011114">
    <property type="protein sequence ID" value="AKG35630.1"/>
    <property type="molecule type" value="Genomic_DNA"/>
</dbReference>
<keyword evidence="1" id="KW-0479">Metal-binding</keyword>
<name>A0A0F7FAD9_PAEDU</name>
<dbReference type="CDD" id="cd04793">
    <property type="entry name" value="LanC"/>
    <property type="match status" value="1"/>
</dbReference>
<dbReference type="GO" id="GO:0031179">
    <property type="term" value="P:peptide modification"/>
    <property type="evidence" value="ECO:0007669"/>
    <property type="project" value="InterPro"/>
</dbReference>
<feature type="binding site" evidence="1">
    <location>
        <position position="311"/>
    </location>
    <ligand>
        <name>Zn(2+)</name>
        <dbReference type="ChEBI" id="CHEBI:29105"/>
    </ligand>
</feature>
<dbReference type="PRINTS" id="PR01950">
    <property type="entry name" value="LANCSUPER"/>
</dbReference>
<gene>
    <name evidence="2" type="ORF">VK70_14460</name>
</gene>
<sequence length="448" mass="49740">MEVQNRNWGGFTTKAEEARNLSLELTNRLKDPQRVKQIVTAPGNLSILGGHPWDDAALAAGYPGIILLFAEWDRQCPDEGWDLVAHSHLLALQEGLRTGGYYNMSMFCGLAGAAFAVMSASRNGTRYTGFLTELNERIADGVWTALNEIKHTETEGEGVSPTDYDVVMGLTGTGRYLLEIKHSDKAALSLTGILEYLVQLTYPIEVEGYTVPGWYVPQKHQFTEESKRKYPHGSFNCGLSHGIPGPLALMSLALQKGVEVKGQRDAIRRASNWLIEYAEMGEHGLFWPSAVSFEQETVHDGVSEQTRDAWCYGTAGVARSLFLAGKSLQDDSLCQWGIRGFDSIFSRTEEQWNLDGPTFCHGLSGLLQLTVRMAQDVDEERFLGYIERLLHSIMRYYEPESPLGFRDLEIMNGIDKAGLLDGTAGIALLLLSLSSTTEPIWDYPFLIA</sequence>
<dbReference type="GO" id="GO:0046872">
    <property type="term" value="F:metal ion binding"/>
    <property type="evidence" value="ECO:0007669"/>
    <property type="project" value="UniProtKB-KW"/>
</dbReference>
<dbReference type="Proteomes" id="UP000034189">
    <property type="component" value="Chromosome"/>
</dbReference>
<dbReference type="Gene3D" id="1.50.10.20">
    <property type="match status" value="1"/>
</dbReference>
<feature type="binding site" evidence="1">
    <location>
        <position position="360"/>
    </location>
    <ligand>
        <name>Zn(2+)</name>
        <dbReference type="ChEBI" id="CHEBI:29105"/>
    </ligand>
</feature>
<evidence type="ECO:0000313" key="2">
    <source>
        <dbReference type="EMBL" id="AKG35630.1"/>
    </source>
</evidence>
<accession>A0A0F7FAD9</accession>
<evidence type="ECO:0008006" key="4">
    <source>
        <dbReference type="Google" id="ProtNLM"/>
    </source>
</evidence>
<reference evidence="2 3" key="2">
    <citation type="journal article" date="2016" name="Genome Announc.">
        <title>Genome Sequence of a Gram-Positive Diazotroph, Paenibacillus durus Type Strain ATCC 35681.</title>
        <authorList>
            <person name="Halim M.A."/>
            <person name="Rahman A.Y."/>
            <person name="Sim K.S."/>
            <person name="Yam H.C."/>
            <person name="Rahim A.A."/>
            <person name="Ghazali A.H."/>
            <person name="Najimudin N."/>
        </authorList>
    </citation>
    <scope>NUCLEOTIDE SEQUENCE [LARGE SCALE GENOMIC DNA]</scope>
    <source>
        <strain evidence="2 3">ATCC 35681</strain>
    </source>
</reference>
<reference evidence="2 3" key="1">
    <citation type="submission" date="2015-03" db="EMBL/GenBank/DDBJ databases">
        <authorList>
            <person name="Abdul Halim M."/>
        </authorList>
    </citation>
    <scope>NUCLEOTIDE SEQUENCE [LARGE SCALE GENOMIC DNA]</scope>
    <source>
        <strain evidence="2 3">ATCC 35681</strain>
    </source>
</reference>
<dbReference type="AlphaFoldDB" id="A0A0F7FAD9"/>